<reference evidence="5 6" key="1">
    <citation type="submission" date="2023-10" db="EMBL/GenBank/DDBJ databases">
        <title>Two novel species belonging to the OM43/NOR5 clade.</title>
        <authorList>
            <person name="Park M."/>
        </authorList>
    </citation>
    <scope>NUCLEOTIDE SEQUENCE [LARGE SCALE GENOMIC DNA]</scope>
    <source>
        <strain evidence="5 6">IMCC45268</strain>
    </source>
</reference>
<dbReference type="Gene3D" id="1.10.357.10">
    <property type="entry name" value="Tetracycline Repressor, domain 2"/>
    <property type="match status" value="1"/>
</dbReference>
<dbReference type="InterPro" id="IPR001647">
    <property type="entry name" value="HTH_TetR"/>
</dbReference>
<dbReference type="PROSITE" id="PS50977">
    <property type="entry name" value="HTH_TETR_2"/>
    <property type="match status" value="1"/>
</dbReference>
<evidence type="ECO:0000256" key="2">
    <source>
        <dbReference type="PROSITE-ProRule" id="PRU00335"/>
    </source>
</evidence>
<protein>
    <submittedName>
        <fullName evidence="5">TetR/AcrR family transcriptional regulator</fullName>
    </submittedName>
</protein>
<feature type="domain" description="HTH tetR-type" evidence="4">
    <location>
        <begin position="21"/>
        <end position="81"/>
    </location>
</feature>
<evidence type="ECO:0000313" key="6">
    <source>
        <dbReference type="Proteomes" id="UP001626549"/>
    </source>
</evidence>
<name>A0ABZ0IHA2_9GAMM</name>
<feature type="DNA-binding region" description="H-T-H motif" evidence="2">
    <location>
        <begin position="44"/>
        <end position="63"/>
    </location>
</feature>
<dbReference type="Proteomes" id="UP001626549">
    <property type="component" value="Chromosome"/>
</dbReference>
<keyword evidence="1 2" id="KW-0238">DNA-binding</keyword>
<dbReference type="EMBL" id="CP136865">
    <property type="protein sequence ID" value="WOJ97909.1"/>
    <property type="molecule type" value="Genomic_DNA"/>
</dbReference>
<organism evidence="5 6">
    <name type="scientific">Congregibacter brevis</name>
    <dbReference type="NCBI Taxonomy" id="3081201"/>
    <lineage>
        <taxon>Bacteria</taxon>
        <taxon>Pseudomonadati</taxon>
        <taxon>Pseudomonadota</taxon>
        <taxon>Gammaproteobacteria</taxon>
        <taxon>Cellvibrionales</taxon>
        <taxon>Halieaceae</taxon>
        <taxon>Congregibacter</taxon>
    </lineage>
</organism>
<evidence type="ECO:0000256" key="3">
    <source>
        <dbReference type="SAM" id="MobiDB-lite"/>
    </source>
</evidence>
<evidence type="ECO:0000313" key="5">
    <source>
        <dbReference type="EMBL" id="WOJ97909.1"/>
    </source>
</evidence>
<dbReference type="SUPFAM" id="SSF46689">
    <property type="entry name" value="Homeodomain-like"/>
    <property type="match status" value="1"/>
</dbReference>
<keyword evidence="6" id="KW-1185">Reference proteome</keyword>
<dbReference type="RefSeq" id="WP_407329002.1">
    <property type="nucleotide sequence ID" value="NZ_CP136865.1"/>
</dbReference>
<accession>A0ABZ0IHA2</accession>
<proteinExistence type="predicted"/>
<evidence type="ECO:0000256" key="1">
    <source>
        <dbReference type="ARBA" id="ARBA00023125"/>
    </source>
</evidence>
<sequence length="218" mass="23524">MNVATRPTNNPTTSRNAARSSATRTRLIDSTIEALVDLGFAKTTGVEVCRRSELTRGALNHHFPDFADLLVETLQVLYARLLEVDLDAEGGVLEKVLLSSYERVTQPEFKAVIELWLASCNDPEFGARLAAAIQQSAVLFSPAMVLSTAGGTSADHEDDALYFTITETLIGIGLGRAVGRGEGTAHEASVLGQLRSMAREYDRASLAAESTKQRVLKT</sequence>
<dbReference type="InterPro" id="IPR009057">
    <property type="entry name" value="Homeodomain-like_sf"/>
</dbReference>
<gene>
    <name evidence="5" type="ORF">R0137_04860</name>
</gene>
<feature type="region of interest" description="Disordered" evidence="3">
    <location>
        <begin position="1"/>
        <end position="21"/>
    </location>
</feature>
<evidence type="ECO:0000259" key="4">
    <source>
        <dbReference type="PROSITE" id="PS50977"/>
    </source>
</evidence>